<dbReference type="EMBL" id="BMBA01000005">
    <property type="protein sequence ID" value="GFZ33428.1"/>
    <property type="molecule type" value="Genomic_DNA"/>
</dbReference>
<proteinExistence type="inferred from homology"/>
<dbReference type="SUPFAM" id="SSF88946">
    <property type="entry name" value="Sigma2 domain of RNA polymerase sigma factors"/>
    <property type="match status" value="1"/>
</dbReference>
<dbReference type="SUPFAM" id="SSF88659">
    <property type="entry name" value="Sigma3 and sigma4 domains of RNA polymerase sigma factors"/>
    <property type="match status" value="1"/>
</dbReference>
<dbReference type="Pfam" id="PF04542">
    <property type="entry name" value="Sigma70_r2"/>
    <property type="match status" value="1"/>
</dbReference>
<feature type="domain" description="RNA polymerase sigma factor 70 region 4 type 2" evidence="6">
    <location>
        <begin position="111"/>
        <end position="161"/>
    </location>
</feature>
<dbReference type="Pfam" id="PF08281">
    <property type="entry name" value="Sigma70_r4_2"/>
    <property type="match status" value="1"/>
</dbReference>
<keyword evidence="8" id="KW-1185">Reference proteome</keyword>
<keyword evidence="7" id="KW-0240">DNA-directed RNA polymerase</keyword>
<evidence type="ECO:0000259" key="6">
    <source>
        <dbReference type="Pfam" id="PF08281"/>
    </source>
</evidence>
<evidence type="ECO:0000313" key="7">
    <source>
        <dbReference type="EMBL" id="GFZ33428.1"/>
    </source>
</evidence>
<evidence type="ECO:0000256" key="4">
    <source>
        <dbReference type="ARBA" id="ARBA00023163"/>
    </source>
</evidence>
<dbReference type="InterPro" id="IPR039425">
    <property type="entry name" value="RNA_pol_sigma-70-like"/>
</dbReference>
<dbReference type="InterPro" id="IPR014284">
    <property type="entry name" value="RNA_pol_sigma-70_dom"/>
</dbReference>
<gene>
    <name evidence="7" type="ORF">CSC2_39540</name>
</gene>
<dbReference type="CDD" id="cd06171">
    <property type="entry name" value="Sigma70_r4"/>
    <property type="match status" value="1"/>
</dbReference>
<dbReference type="RefSeq" id="WP_206871648.1">
    <property type="nucleotide sequence ID" value="NZ_BMBA01000005.1"/>
</dbReference>
<dbReference type="InterPro" id="IPR013325">
    <property type="entry name" value="RNA_pol_sigma_r2"/>
</dbReference>
<dbReference type="InterPro" id="IPR013249">
    <property type="entry name" value="RNA_pol_sigma70_r4_t2"/>
</dbReference>
<dbReference type="NCBIfam" id="TIGR02937">
    <property type="entry name" value="sigma70-ECF"/>
    <property type="match status" value="1"/>
</dbReference>
<feature type="domain" description="RNA polymerase sigma-70 region 2" evidence="5">
    <location>
        <begin position="21"/>
        <end position="81"/>
    </location>
</feature>
<evidence type="ECO:0000256" key="1">
    <source>
        <dbReference type="ARBA" id="ARBA00010641"/>
    </source>
</evidence>
<dbReference type="GO" id="GO:0000428">
    <property type="term" value="C:DNA-directed RNA polymerase complex"/>
    <property type="evidence" value="ECO:0007669"/>
    <property type="project" value="UniProtKB-KW"/>
</dbReference>
<dbReference type="InterPro" id="IPR013324">
    <property type="entry name" value="RNA_pol_sigma_r3/r4-like"/>
</dbReference>
<evidence type="ECO:0000259" key="5">
    <source>
        <dbReference type="Pfam" id="PF04542"/>
    </source>
</evidence>
<evidence type="ECO:0000256" key="3">
    <source>
        <dbReference type="ARBA" id="ARBA00023082"/>
    </source>
</evidence>
<evidence type="ECO:0000313" key="8">
    <source>
        <dbReference type="Proteomes" id="UP000663802"/>
    </source>
</evidence>
<comment type="caution">
    <text evidence="7">The sequence shown here is derived from an EMBL/GenBank/DDBJ whole genome shotgun (WGS) entry which is preliminary data.</text>
</comment>
<dbReference type="PANTHER" id="PTHR43133:SF51">
    <property type="entry name" value="RNA POLYMERASE SIGMA FACTOR"/>
    <property type="match status" value="1"/>
</dbReference>
<dbReference type="Gene3D" id="1.10.10.10">
    <property type="entry name" value="Winged helix-like DNA-binding domain superfamily/Winged helix DNA-binding domain"/>
    <property type="match status" value="1"/>
</dbReference>
<sequence>MTSNDTLILESTSYYGEFIEMYESCSKKLYITALMILKNPSDAEDAVQDTVILAIKAFNSLRNKDSFHSWILKILINRCNRMKFLRFRFNLSQITFDSVWEDDISDDSIVIRNALLKLDYKYRIVIILRFFHDFKISQIAEVLKLSEGTVKSQLHRALNQLKDILKGGM</sequence>
<dbReference type="Gene3D" id="1.10.1740.10">
    <property type="match status" value="1"/>
</dbReference>
<keyword evidence="4" id="KW-0804">Transcription</keyword>
<dbReference type="Proteomes" id="UP000663802">
    <property type="component" value="Unassembled WGS sequence"/>
</dbReference>
<name>A0ABQ1EF30_9CLOT</name>
<protein>
    <submittedName>
        <fullName evidence="7">DNA-directed RNA polymerase sigma-70 factor</fullName>
    </submittedName>
</protein>
<dbReference type="PANTHER" id="PTHR43133">
    <property type="entry name" value="RNA POLYMERASE ECF-TYPE SIGMA FACTO"/>
    <property type="match status" value="1"/>
</dbReference>
<keyword evidence="2" id="KW-0805">Transcription regulation</keyword>
<accession>A0ABQ1EF30</accession>
<reference evidence="7 8" key="1">
    <citation type="journal article" date="2021" name="Int. J. Syst. Evol. Microbiol.">
        <title>Clostridium zeae sp. nov., isolated from corn silage.</title>
        <authorList>
            <person name="Kobayashi H."/>
            <person name="Tanizawa Y."/>
            <person name="Yagura M."/>
            <person name="Sakamoto M."/>
            <person name="Ohkuma M."/>
            <person name="Tohno M."/>
        </authorList>
    </citation>
    <scope>NUCLEOTIDE SEQUENCE [LARGE SCALE GENOMIC DNA]</scope>
    <source>
        <strain evidence="7 8">CSC2</strain>
    </source>
</reference>
<evidence type="ECO:0000256" key="2">
    <source>
        <dbReference type="ARBA" id="ARBA00023015"/>
    </source>
</evidence>
<keyword evidence="3" id="KW-0731">Sigma factor</keyword>
<dbReference type="InterPro" id="IPR036388">
    <property type="entry name" value="WH-like_DNA-bd_sf"/>
</dbReference>
<comment type="similarity">
    <text evidence="1">Belongs to the sigma-70 factor family. ECF subfamily.</text>
</comment>
<dbReference type="InterPro" id="IPR007627">
    <property type="entry name" value="RNA_pol_sigma70_r2"/>
</dbReference>
<organism evidence="7 8">
    <name type="scientific">Clostridium zeae</name>
    <dbReference type="NCBI Taxonomy" id="2759022"/>
    <lineage>
        <taxon>Bacteria</taxon>
        <taxon>Bacillati</taxon>
        <taxon>Bacillota</taxon>
        <taxon>Clostridia</taxon>
        <taxon>Eubacteriales</taxon>
        <taxon>Clostridiaceae</taxon>
        <taxon>Clostridium</taxon>
    </lineage>
</organism>